<feature type="repeat" description="WD" evidence="6">
    <location>
        <begin position="1202"/>
        <end position="1243"/>
    </location>
</feature>
<dbReference type="InterPro" id="IPR056884">
    <property type="entry name" value="NPHP3-like_N"/>
</dbReference>
<dbReference type="PROSITE" id="PS00678">
    <property type="entry name" value="WD_REPEATS_1"/>
    <property type="match status" value="14"/>
</dbReference>
<reference evidence="9 10" key="1">
    <citation type="submission" date="2024-09" db="EMBL/GenBank/DDBJ databases">
        <title>Rethinking Asexuality: The Enigmatic Case of Functional Sexual Genes in Lepraria (Stereocaulaceae).</title>
        <authorList>
            <person name="Doellman M."/>
            <person name="Sun Y."/>
            <person name="Barcenas-Pena A."/>
            <person name="Lumbsch H.T."/>
            <person name="Grewe F."/>
        </authorList>
    </citation>
    <scope>NUCLEOTIDE SEQUENCE [LARGE SCALE GENOMIC DNA]</scope>
    <source>
        <strain evidence="9 10">Grewe 0041</strain>
    </source>
</reference>
<dbReference type="SUPFAM" id="SSF50978">
    <property type="entry name" value="WD40 repeat-like"/>
    <property type="match status" value="1"/>
</dbReference>
<dbReference type="SMART" id="SM00320">
    <property type="entry name" value="WD40"/>
    <property type="match status" value="15"/>
</dbReference>
<dbReference type="InterPro" id="IPR020472">
    <property type="entry name" value="WD40_PAC1"/>
</dbReference>
<dbReference type="Pfam" id="PF17100">
    <property type="entry name" value="NACHT_N"/>
    <property type="match status" value="1"/>
</dbReference>
<feature type="repeat" description="WD" evidence="6">
    <location>
        <begin position="1366"/>
        <end position="1407"/>
    </location>
</feature>
<dbReference type="SUPFAM" id="SSF50998">
    <property type="entry name" value="Quinoprotein alcohol dehydrogenase-like"/>
    <property type="match status" value="1"/>
</dbReference>
<comment type="function">
    <text evidence="5">Involved in mitochondrial fission. Acts as an adapter protein required to form mitochondrial fission complexes. Formation of these complexes is required to promote constriction and fission of the mitochondrial compartment at a late step in mitochondrial division.</text>
</comment>
<dbReference type="InterPro" id="IPR036322">
    <property type="entry name" value="WD40_repeat_dom_sf"/>
</dbReference>
<dbReference type="PRINTS" id="PR00320">
    <property type="entry name" value="GPROTEINBRPT"/>
</dbReference>
<dbReference type="PROSITE" id="PS50082">
    <property type="entry name" value="WD_REPEATS_2"/>
    <property type="match status" value="15"/>
</dbReference>
<dbReference type="PANTHER" id="PTHR22847:SF637">
    <property type="entry name" value="WD REPEAT DOMAIN 5B"/>
    <property type="match status" value="1"/>
</dbReference>
<dbReference type="Pfam" id="PF00400">
    <property type="entry name" value="WD40"/>
    <property type="match status" value="15"/>
</dbReference>
<feature type="repeat" description="WD" evidence="6">
    <location>
        <begin position="1594"/>
        <end position="1635"/>
    </location>
</feature>
<evidence type="ECO:0000256" key="1">
    <source>
        <dbReference type="ARBA" id="ARBA00022574"/>
    </source>
</evidence>
<dbReference type="InterPro" id="IPR001680">
    <property type="entry name" value="WD40_rpt"/>
</dbReference>
<dbReference type="InterPro" id="IPR015943">
    <property type="entry name" value="WD40/YVTN_repeat-like_dom_sf"/>
</dbReference>
<keyword evidence="1 6" id="KW-0853">WD repeat</keyword>
<dbReference type="InterPro" id="IPR007111">
    <property type="entry name" value="NACHT_NTPase"/>
</dbReference>
<feature type="repeat" description="WD" evidence="6">
    <location>
        <begin position="1120"/>
        <end position="1161"/>
    </location>
</feature>
<dbReference type="PROSITE" id="PS50294">
    <property type="entry name" value="WD_REPEATS_REGION"/>
    <property type="match status" value="15"/>
</dbReference>
<accession>A0ABR4AX70</accession>
<dbReference type="SUPFAM" id="SSF52540">
    <property type="entry name" value="P-loop containing nucleoside triphosphate hydrolases"/>
    <property type="match status" value="1"/>
</dbReference>
<feature type="repeat" description="WD" evidence="6">
    <location>
        <begin position="1079"/>
        <end position="1120"/>
    </location>
</feature>
<dbReference type="PANTHER" id="PTHR22847">
    <property type="entry name" value="WD40 REPEAT PROTEIN"/>
    <property type="match status" value="1"/>
</dbReference>
<dbReference type="Proteomes" id="UP001590951">
    <property type="component" value="Unassembled WGS sequence"/>
</dbReference>
<evidence type="ECO:0000256" key="3">
    <source>
        <dbReference type="ARBA" id="ARBA00038415"/>
    </source>
</evidence>
<keyword evidence="10" id="KW-1185">Reference proteome</keyword>
<evidence type="ECO:0000256" key="7">
    <source>
        <dbReference type="SAM" id="MobiDB-lite"/>
    </source>
</evidence>
<gene>
    <name evidence="9" type="ORF">ABVK25_009489</name>
</gene>
<keyword evidence="2" id="KW-0677">Repeat</keyword>
<dbReference type="Pfam" id="PF24883">
    <property type="entry name" value="NPHP3_N"/>
    <property type="match status" value="1"/>
</dbReference>
<dbReference type="CDD" id="cd00200">
    <property type="entry name" value="WD40"/>
    <property type="match status" value="2"/>
</dbReference>
<name>A0ABR4AX70_9LECA</name>
<dbReference type="Gene3D" id="2.130.10.10">
    <property type="entry name" value="YVTN repeat-like/Quinoprotein amine dehydrogenase"/>
    <property type="match status" value="7"/>
</dbReference>
<feature type="repeat" description="WD" evidence="6">
    <location>
        <begin position="1407"/>
        <end position="1448"/>
    </location>
</feature>
<evidence type="ECO:0000256" key="5">
    <source>
        <dbReference type="ARBA" id="ARBA00043913"/>
    </source>
</evidence>
<dbReference type="PROSITE" id="PS50837">
    <property type="entry name" value="NACHT"/>
    <property type="match status" value="1"/>
</dbReference>
<feature type="region of interest" description="Disordered" evidence="7">
    <location>
        <begin position="32"/>
        <end position="115"/>
    </location>
</feature>
<protein>
    <recommendedName>
        <fullName evidence="4">Mitochondrial division protein 1</fullName>
    </recommendedName>
</protein>
<feature type="domain" description="NACHT" evidence="8">
    <location>
        <begin position="486"/>
        <end position="635"/>
    </location>
</feature>
<feature type="repeat" description="WD" evidence="6">
    <location>
        <begin position="1325"/>
        <end position="1366"/>
    </location>
</feature>
<dbReference type="EMBL" id="JBHFEH010000050">
    <property type="protein sequence ID" value="KAL2050262.1"/>
    <property type="molecule type" value="Genomic_DNA"/>
</dbReference>
<dbReference type="InterPro" id="IPR027417">
    <property type="entry name" value="P-loop_NTPase"/>
</dbReference>
<evidence type="ECO:0000256" key="4">
    <source>
        <dbReference type="ARBA" id="ARBA00039789"/>
    </source>
</evidence>
<dbReference type="InterPro" id="IPR019775">
    <property type="entry name" value="WD40_repeat_CS"/>
</dbReference>
<feature type="repeat" description="WD" evidence="6">
    <location>
        <begin position="1471"/>
        <end position="1512"/>
    </location>
</feature>
<evidence type="ECO:0000313" key="9">
    <source>
        <dbReference type="EMBL" id="KAL2050262.1"/>
    </source>
</evidence>
<feature type="repeat" description="WD" evidence="6">
    <location>
        <begin position="1284"/>
        <end position="1325"/>
    </location>
</feature>
<dbReference type="InterPro" id="IPR031359">
    <property type="entry name" value="NACHT_N"/>
</dbReference>
<proteinExistence type="inferred from homology"/>
<evidence type="ECO:0000256" key="6">
    <source>
        <dbReference type="PROSITE-ProRule" id="PRU00221"/>
    </source>
</evidence>
<sequence>MASTKFVERVKNRCFRHRRGKCVNELQGDQDVIASPSLPPILQPSESGSAEDSLEPQIPPPIPSSRDPLRTLADADTQTKEPQQQSTASTAQQIPKDSFSHAAAEPGAKESEPATKFKYKNRSDELWNDAYDKLEVEEGTAKVADAYRNTLAELLTDEKLEDLEFKNATDTANTRASDVSGVREDVKAKILEKLKDRTNRQVYMEKLVREGRAKVDKASKITTRVGDFAKTILEAKPVLDIVHHIPQAAPAALPWAGICIGLQILANPAKARKSNLDGITYVTSRMEWYCTLCSYLLDKNYVETRDENESIESIQQQFEKKVTELYKAILFYQMKSVCTYYKHQGLVFLQDLTNWNDWDGYLKSVTDAEDTLKKDSAQFHGENVKKTLGELLEVAKSCESQLQAIHRDIHQAIQDQIGLQKNIYKDEKSRKYFEDLFLVYPEDDMKRIERKKGGLLNDVYKWILDQPQYKALINWSPDESDCSQSQLLWVKGLAGMGKTMLVIGIIRELSDQLVDLSPNLSYFFCQSTDDMAQNSATVILRSLVWMLLAQQPDLVKHLHLEHERMHNDSLFRDNKNALDAVSRVFENMLNDAGPVYLIVDALDECDEGLGDLISLISTSLKRSKRVKWIVSSRPDIDVLGQLRGRGIEDLDDIKNVLDLNTQDLKEPVNAYIQHKLSSLVGRAGYDKDTLTKVSDEIRQREEKTFLWVALVFEVLDEEDDYLNPVDGSYALEIVKEIPPGLSKLYDHMMTRIEKRKRRDPQYCRNVLAVTVLARRPLSFRELAVVAGLQPQIDPEPQTIVKYCGSFLRPDKDTVYLIHQSAKDYLEKDLKGSKETHLSRLHSSSAQVHRDIIDRSIHAISKLQRDIYGLRQYGFQTKDIPLPERDPLAPLRYSCLFWLDHLRYAIKAISENSGESVGQSEALYGSGFKFLKTHFLHWLESLSLLHKCSDGIVSLRELIKIIPSSSRTSCEFASFLMDAEKFAIHYMPIIERAPLQTYGAAITFCPTESQLKKLFWEQRLPFIKNIKGIKNGWDSLQILEGHTGSVSSVAFSLDSTMLASASDDQSVRLWDVKTGTSQRLDGHIGAVRSVAFSPDSTMLASASDDKSVRLWDVKTGTSQQLDGHIGSVSSVAFSPDSTMLASASDDKSVRLWDVKTGTSQRLDGHIGSVSSVAFSPDSTILASASDDQSVRLWDVKTGTSQRLDGHIDSVNSVGFSPDRMMLASASDDQSVRLLDVKTGTSQQLTAHTGSVSSVVFSPDSTMLASASHDQLVRLWDVKTGTSQRLDGHTGSVRSVAFSPDITMLASASNDQSVQLWDINTGTSQQLSGHTGWVRSVVFSPDSTILASASDDQSVRLWDVKTGTSQQLSGHTGSVRSVAFSPDSTMLASASNNQSVRLWDVKTSTSQQLSGHIGSVRSVAFSPDSTMLASASNDQSVRLWDVKTGTSQRLDGHTDWVNSVRLWDVKTGTSQRLDGHTDWVSSVDFSPDRTMLASASDDQSVRLWDVKTGTSQQRVGHTAGGSSVAFSPDSTMLASASYDQSVRLWDVKTGTSQQLSGHTGSVSSVVFSPDSTMLASASHDQLVRLWDVKTGTSQRLDGHTGSVRSVFFSLDSTMLASASDDQSVRLWDVKTGTSQQLSGHTDWVKSITFSPDSTMLASASYDQSVRLWNAQTGVCQRILQVDTPIYIFSFSSDGSCLRTDRGTLFLGINMHGIANPYLVPTPVTPTLCTPVSSALFVEEQWIVRGSETILWLPPDYRATSVAVLDDVVALGHALGHVTIINFSL</sequence>
<feature type="repeat" description="WD" evidence="6">
    <location>
        <begin position="1512"/>
        <end position="1553"/>
    </location>
</feature>
<feature type="repeat" description="WD" evidence="6">
    <location>
        <begin position="1161"/>
        <end position="1202"/>
    </location>
</feature>
<evidence type="ECO:0000313" key="10">
    <source>
        <dbReference type="Proteomes" id="UP001590951"/>
    </source>
</evidence>
<evidence type="ECO:0000259" key="8">
    <source>
        <dbReference type="PROSITE" id="PS50837"/>
    </source>
</evidence>
<feature type="compositionally biased region" description="Low complexity" evidence="7">
    <location>
        <begin position="83"/>
        <end position="93"/>
    </location>
</feature>
<feature type="repeat" description="WD" evidence="6">
    <location>
        <begin position="1635"/>
        <end position="1676"/>
    </location>
</feature>
<dbReference type="Gene3D" id="3.40.50.300">
    <property type="entry name" value="P-loop containing nucleotide triphosphate hydrolases"/>
    <property type="match status" value="1"/>
</dbReference>
<dbReference type="InterPro" id="IPR011047">
    <property type="entry name" value="Quinoprotein_ADH-like_sf"/>
</dbReference>
<feature type="repeat" description="WD" evidence="6">
    <location>
        <begin position="1553"/>
        <end position="1594"/>
    </location>
</feature>
<comment type="similarity">
    <text evidence="3">Belongs to the WD repeat MDV1/CAF4 family.</text>
</comment>
<evidence type="ECO:0000256" key="2">
    <source>
        <dbReference type="ARBA" id="ARBA00022737"/>
    </source>
</evidence>
<feature type="repeat" description="WD" evidence="6">
    <location>
        <begin position="1038"/>
        <end position="1079"/>
    </location>
</feature>
<comment type="caution">
    <text evidence="9">The sequence shown here is derived from an EMBL/GenBank/DDBJ whole genome shotgun (WGS) entry which is preliminary data.</text>
</comment>
<organism evidence="9 10">
    <name type="scientific">Lepraria finkii</name>
    <dbReference type="NCBI Taxonomy" id="1340010"/>
    <lineage>
        <taxon>Eukaryota</taxon>
        <taxon>Fungi</taxon>
        <taxon>Dikarya</taxon>
        <taxon>Ascomycota</taxon>
        <taxon>Pezizomycotina</taxon>
        <taxon>Lecanoromycetes</taxon>
        <taxon>OSLEUM clade</taxon>
        <taxon>Lecanoromycetidae</taxon>
        <taxon>Lecanorales</taxon>
        <taxon>Lecanorineae</taxon>
        <taxon>Stereocaulaceae</taxon>
        <taxon>Lepraria</taxon>
    </lineage>
</organism>
<feature type="repeat" description="WD" evidence="6">
    <location>
        <begin position="1243"/>
        <end position="1284"/>
    </location>
</feature>